<comment type="caution">
    <text evidence="3">The sequence shown here is derived from an EMBL/GenBank/DDBJ whole genome shotgun (WGS) entry which is preliminary data.</text>
</comment>
<evidence type="ECO:0000256" key="1">
    <source>
        <dbReference type="ARBA" id="ARBA00007626"/>
    </source>
</evidence>
<comment type="similarity">
    <text evidence="1">Belongs to the PPR family. P subfamily.</text>
</comment>
<keyword evidence="4" id="KW-1185">Reference proteome</keyword>
<dbReference type="PANTHER" id="PTHR47874">
    <property type="entry name" value="EXPRESSED PROTEIN"/>
    <property type="match status" value="1"/>
</dbReference>
<dbReference type="EMBL" id="PJQY01003726">
    <property type="protein sequence ID" value="PQM34986.1"/>
    <property type="molecule type" value="Genomic_DNA"/>
</dbReference>
<evidence type="ECO:0000313" key="3">
    <source>
        <dbReference type="EMBL" id="PQM34986.1"/>
    </source>
</evidence>
<dbReference type="Gene3D" id="1.25.40.10">
    <property type="entry name" value="Tetratricopeptide repeat domain"/>
    <property type="match status" value="1"/>
</dbReference>
<evidence type="ECO:0000313" key="4">
    <source>
        <dbReference type="Proteomes" id="UP000250321"/>
    </source>
</evidence>
<protein>
    <recommendedName>
        <fullName evidence="5">Pentatricopeptide repeat-containing protein</fullName>
    </recommendedName>
</protein>
<sequence>MEETYELVKHHVNDKEIPLIRAMICAYCKSSATDRVKKIHSLMKLIPENEYKPWLNVLLIRVYAQEDWFEAMEKSIDEAFEHNTSVTTTGVMRSIISSYFRCNEVDRLENFVKRAEWARWRTCRSLYHCKMVMYASQKRLEEMESVLNEMGNINLAVPKEHFGYCTKPTQGVVKDIRLRK</sequence>
<name>A0A314UE25_PRUYE</name>
<gene>
    <name evidence="3" type="ORF">Pyn_31748</name>
</gene>
<dbReference type="AlphaFoldDB" id="A0A314UE25"/>
<evidence type="ECO:0008006" key="5">
    <source>
        <dbReference type="Google" id="ProtNLM"/>
    </source>
</evidence>
<dbReference type="InterPro" id="IPR011990">
    <property type="entry name" value="TPR-like_helical_dom_sf"/>
</dbReference>
<dbReference type="PANTHER" id="PTHR47874:SF1">
    <property type="entry name" value="OS05G0407900 PROTEIN"/>
    <property type="match status" value="1"/>
</dbReference>
<dbReference type="STRING" id="2094558.A0A314UE25"/>
<dbReference type="Proteomes" id="UP000250321">
    <property type="component" value="Unassembled WGS sequence"/>
</dbReference>
<dbReference type="GO" id="GO:0003729">
    <property type="term" value="F:mRNA binding"/>
    <property type="evidence" value="ECO:0007669"/>
    <property type="project" value="InterPro"/>
</dbReference>
<dbReference type="OrthoDB" id="185373at2759"/>
<accession>A0A314UE25</accession>
<keyword evidence="2" id="KW-0677">Repeat</keyword>
<dbReference type="InterPro" id="IPR044179">
    <property type="entry name" value="PPR5-like"/>
</dbReference>
<proteinExistence type="inferred from homology"/>
<evidence type="ECO:0000256" key="2">
    <source>
        <dbReference type="ARBA" id="ARBA00022737"/>
    </source>
</evidence>
<dbReference type="InterPro" id="IPR002885">
    <property type="entry name" value="PPR_rpt"/>
</dbReference>
<reference evidence="3 4" key="1">
    <citation type="submission" date="2018-02" db="EMBL/GenBank/DDBJ databases">
        <title>Draft genome of wild Prunus yedoensis var. nudiflora.</title>
        <authorList>
            <person name="Baek S."/>
            <person name="Kim J.-H."/>
            <person name="Choi K."/>
            <person name="Kim G.-B."/>
            <person name="Cho A."/>
            <person name="Jang H."/>
            <person name="Shin C.-H."/>
            <person name="Yu H.-J."/>
            <person name="Mun J.-H."/>
        </authorList>
    </citation>
    <scope>NUCLEOTIDE SEQUENCE [LARGE SCALE GENOMIC DNA]</scope>
    <source>
        <strain evidence="4">cv. Jeju island</strain>
        <tissue evidence="3">Leaf</tissue>
    </source>
</reference>
<organism evidence="3 4">
    <name type="scientific">Prunus yedoensis var. nudiflora</name>
    <dbReference type="NCBI Taxonomy" id="2094558"/>
    <lineage>
        <taxon>Eukaryota</taxon>
        <taxon>Viridiplantae</taxon>
        <taxon>Streptophyta</taxon>
        <taxon>Embryophyta</taxon>
        <taxon>Tracheophyta</taxon>
        <taxon>Spermatophyta</taxon>
        <taxon>Magnoliopsida</taxon>
        <taxon>eudicotyledons</taxon>
        <taxon>Gunneridae</taxon>
        <taxon>Pentapetalae</taxon>
        <taxon>rosids</taxon>
        <taxon>fabids</taxon>
        <taxon>Rosales</taxon>
        <taxon>Rosaceae</taxon>
        <taxon>Amygdaloideae</taxon>
        <taxon>Amygdaleae</taxon>
        <taxon>Prunus</taxon>
    </lineage>
</organism>
<dbReference type="Pfam" id="PF01535">
    <property type="entry name" value="PPR"/>
    <property type="match status" value="2"/>
</dbReference>